<evidence type="ECO:0000256" key="3">
    <source>
        <dbReference type="ARBA" id="ARBA00023004"/>
    </source>
</evidence>
<dbReference type="InterPro" id="IPR007197">
    <property type="entry name" value="rSAM"/>
</dbReference>
<evidence type="ECO:0000256" key="1">
    <source>
        <dbReference type="ARBA" id="ARBA00022691"/>
    </source>
</evidence>
<protein>
    <recommendedName>
        <fullName evidence="6">Radical SAM core domain-containing protein</fullName>
    </recommendedName>
</protein>
<keyword evidence="4" id="KW-0411">Iron-sulfur</keyword>
<dbReference type="Gene3D" id="3.20.20.70">
    <property type="entry name" value="Aldolase class I"/>
    <property type="match status" value="1"/>
</dbReference>
<reference evidence="5" key="1">
    <citation type="submission" date="2018-05" db="EMBL/GenBank/DDBJ databases">
        <authorList>
            <person name="Lanie J.A."/>
            <person name="Ng W.-L."/>
            <person name="Kazmierczak K.M."/>
            <person name="Andrzejewski T.M."/>
            <person name="Davidsen T.M."/>
            <person name="Wayne K.J."/>
            <person name="Tettelin H."/>
            <person name="Glass J.I."/>
            <person name="Rusch D."/>
            <person name="Podicherti R."/>
            <person name="Tsui H.-C.T."/>
            <person name="Winkler M.E."/>
        </authorList>
    </citation>
    <scope>NUCLEOTIDE SEQUENCE</scope>
</reference>
<dbReference type="EMBL" id="UINC01072762">
    <property type="protein sequence ID" value="SVC08637.1"/>
    <property type="molecule type" value="Genomic_DNA"/>
</dbReference>
<keyword evidence="1" id="KW-0949">S-adenosyl-L-methionine</keyword>
<dbReference type="GO" id="GO:0046872">
    <property type="term" value="F:metal ion binding"/>
    <property type="evidence" value="ECO:0007669"/>
    <property type="project" value="UniProtKB-KW"/>
</dbReference>
<dbReference type="AlphaFoldDB" id="A0A382JBJ2"/>
<evidence type="ECO:0000256" key="2">
    <source>
        <dbReference type="ARBA" id="ARBA00022723"/>
    </source>
</evidence>
<sequence>MYGDGKYSTDPCCLYNSPHPSSVDSIEKLLSNPTIDATRQKFKDGWKRPECIDCVRNEEMGLTSRRMLSLRSGYDGVIRKWDIRPESTCNLKCAMCNFGNSSKWIEDIDILTKYENDQISGDKVSGGSSRKNFDFDWVYTRCVDTAEYIYIAGGEPFYMKSVQKFLDKLSKNQWNCYNTRIQIVTNGVS</sequence>
<evidence type="ECO:0000256" key="4">
    <source>
        <dbReference type="ARBA" id="ARBA00023014"/>
    </source>
</evidence>
<accession>A0A382JBJ2</accession>
<name>A0A382JBJ2_9ZZZZ</name>
<keyword evidence="2" id="KW-0479">Metal-binding</keyword>
<proteinExistence type="predicted"/>
<gene>
    <name evidence="5" type="ORF">METZ01_LOCUS261491</name>
</gene>
<dbReference type="SFLD" id="SFLDS00029">
    <property type="entry name" value="Radical_SAM"/>
    <property type="match status" value="1"/>
</dbReference>
<keyword evidence="3" id="KW-0408">Iron</keyword>
<organism evidence="5">
    <name type="scientific">marine metagenome</name>
    <dbReference type="NCBI Taxonomy" id="408172"/>
    <lineage>
        <taxon>unclassified sequences</taxon>
        <taxon>metagenomes</taxon>
        <taxon>ecological metagenomes</taxon>
    </lineage>
</organism>
<evidence type="ECO:0008006" key="6">
    <source>
        <dbReference type="Google" id="ProtNLM"/>
    </source>
</evidence>
<dbReference type="InterPro" id="IPR013785">
    <property type="entry name" value="Aldolase_TIM"/>
</dbReference>
<feature type="non-terminal residue" evidence="5">
    <location>
        <position position="189"/>
    </location>
</feature>
<dbReference type="GO" id="GO:0003824">
    <property type="term" value="F:catalytic activity"/>
    <property type="evidence" value="ECO:0007669"/>
    <property type="project" value="InterPro"/>
</dbReference>
<dbReference type="GO" id="GO:0051536">
    <property type="term" value="F:iron-sulfur cluster binding"/>
    <property type="evidence" value="ECO:0007669"/>
    <property type="project" value="UniProtKB-KW"/>
</dbReference>
<evidence type="ECO:0000313" key="5">
    <source>
        <dbReference type="EMBL" id="SVC08637.1"/>
    </source>
</evidence>